<dbReference type="GO" id="GO:0016787">
    <property type="term" value="F:hydrolase activity"/>
    <property type="evidence" value="ECO:0007669"/>
    <property type="project" value="UniProtKB-KW"/>
</dbReference>
<dbReference type="InterPro" id="IPR004843">
    <property type="entry name" value="Calcineurin-like_PHP"/>
</dbReference>
<evidence type="ECO:0000259" key="2">
    <source>
        <dbReference type="Pfam" id="PF00149"/>
    </source>
</evidence>
<dbReference type="Gene3D" id="3.60.21.10">
    <property type="match status" value="1"/>
</dbReference>
<dbReference type="PANTHER" id="PTHR30337">
    <property type="entry name" value="COMPONENT OF ATP-DEPENDENT DSDNA EXONUCLEASE"/>
    <property type="match status" value="1"/>
</dbReference>
<evidence type="ECO:0000313" key="4">
    <source>
        <dbReference type="Proteomes" id="UP000065807"/>
    </source>
</evidence>
<dbReference type="InterPro" id="IPR029052">
    <property type="entry name" value="Metallo-depent_PP-like"/>
</dbReference>
<gene>
    <name evidence="3" type="ORF">LIP_2045</name>
</gene>
<evidence type="ECO:0000256" key="1">
    <source>
        <dbReference type="ARBA" id="ARBA00022801"/>
    </source>
</evidence>
<dbReference type="Pfam" id="PF00149">
    <property type="entry name" value="Metallophos"/>
    <property type="match status" value="1"/>
</dbReference>
<dbReference type="PANTHER" id="PTHR30337:SF7">
    <property type="entry name" value="PHOSPHOESTERASE"/>
    <property type="match status" value="1"/>
</dbReference>
<dbReference type="Proteomes" id="UP000065807">
    <property type="component" value="Chromosome"/>
</dbReference>
<dbReference type="InterPro" id="IPR050535">
    <property type="entry name" value="DNA_Repair-Maintenance_Comp"/>
</dbReference>
<proteinExistence type="predicted"/>
<name>A0A0K2SL88_LIMPI</name>
<dbReference type="SUPFAM" id="SSF56300">
    <property type="entry name" value="Metallo-dependent phosphatases"/>
    <property type="match status" value="1"/>
</dbReference>
<dbReference type="PATRIC" id="fig|1555112.3.peg.2080"/>
<dbReference type="AlphaFoldDB" id="A0A0K2SL88"/>
<protein>
    <recommendedName>
        <fullName evidence="2">Calcineurin-like phosphoesterase domain-containing protein</fullName>
    </recommendedName>
</protein>
<dbReference type="KEGG" id="lpil:LIP_2045"/>
<feature type="domain" description="Calcineurin-like phosphoesterase" evidence="2">
    <location>
        <begin position="1"/>
        <end position="196"/>
    </location>
</feature>
<dbReference type="InterPro" id="IPR041796">
    <property type="entry name" value="Mre11_N"/>
</dbReference>
<dbReference type="EMBL" id="AP014924">
    <property type="protein sequence ID" value="BAS27886.1"/>
    <property type="molecule type" value="Genomic_DNA"/>
</dbReference>
<reference evidence="4" key="2">
    <citation type="journal article" date="2016" name="Int. J. Syst. Evol. Microbiol.">
        <title>Complete genome sequence and cell structure of Limnochorda pilosa, a Gram-negative spore-former within the phylum Firmicutes.</title>
        <authorList>
            <person name="Watanabe M."/>
            <person name="Kojima H."/>
            <person name="Fukui M."/>
        </authorList>
    </citation>
    <scope>NUCLEOTIDE SEQUENCE [LARGE SCALE GENOMIC DNA]</scope>
    <source>
        <strain evidence="4">HC45</strain>
    </source>
</reference>
<organism evidence="3 4">
    <name type="scientific">Limnochorda pilosa</name>
    <dbReference type="NCBI Taxonomy" id="1555112"/>
    <lineage>
        <taxon>Bacteria</taxon>
        <taxon>Bacillati</taxon>
        <taxon>Bacillota</taxon>
        <taxon>Limnochordia</taxon>
        <taxon>Limnochordales</taxon>
        <taxon>Limnochordaceae</taxon>
        <taxon>Limnochorda</taxon>
    </lineage>
</organism>
<accession>A0A0K2SL88</accession>
<keyword evidence="4" id="KW-1185">Reference proteome</keyword>
<keyword evidence="1" id="KW-0378">Hydrolase</keyword>
<dbReference type="OrthoDB" id="9773856at2"/>
<evidence type="ECO:0000313" key="3">
    <source>
        <dbReference type="EMBL" id="BAS27886.1"/>
    </source>
</evidence>
<dbReference type="RefSeq" id="WP_068137386.1">
    <property type="nucleotide sequence ID" value="NZ_AP014924.1"/>
</dbReference>
<dbReference type="STRING" id="1555112.LIP_2045"/>
<sequence>MRILCTGDIHIGRRATRVPARANPGDLSAAQAWWDVVGLAIERRVDLVVLTGDVVDRDNRYFEAFGPLEQGIGALAAQGVPVVAVAGNHDFDVLPRLAESFKPDRFRLLGREERWERLTLAAGDQVVHLDGWSFPSERYPRDPLAAYDLPSPGDGVLLGVLHGDLDQPGSPYAPVEAADLRRLPASFWMLGHVHAPALHGEPGKAGILYPGSPLALSPKEPGPHGPWLLEVTSGGRVAARQVPLSRVRYEVLEVDVAGARGEDEVDRRLAEALRFRLGQVAPETGGALRHLVCRVRLTGRTPAHRRLEEHLRAAMEDLAVPHGSATATLDEVRVETRPMWDLAQLSGASGPPASLAGLLRGLRSPGADPVRQVLDRARQELETLASRLPYREIPRDELLADLAASDQDLAGEIERQGLLLLDELLAQKADGAAP</sequence>
<dbReference type="CDD" id="cd00840">
    <property type="entry name" value="MPP_Mre11_N"/>
    <property type="match status" value="1"/>
</dbReference>
<reference evidence="4" key="1">
    <citation type="submission" date="2015-07" db="EMBL/GenBank/DDBJ databases">
        <title>Complete genome sequence and phylogenetic analysis of Limnochorda pilosa.</title>
        <authorList>
            <person name="Watanabe M."/>
            <person name="Kojima H."/>
            <person name="Fukui M."/>
        </authorList>
    </citation>
    <scope>NUCLEOTIDE SEQUENCE [LARGE SCALE GENOMIC DNA]</scope>
    <source>
        <strain evidence="4">HC45</strain>
    </source>
</reference>